<dbReference type="AlphaFoldDB" id="A0A5C1Y6G8"/>
<accession>A0A5C1Y6G8</accession>
<sequence length="85" mass="8958">MSNTHAKRGPKPGSWVPLETSITPALDRAMNELVLSTGVSKASVVRAALAHYLAAQGVLPPDHPDLIEPTPTRGPGLASQRKDNP</sequence>
<protein>
    <submittedName>
        <fullName evidence="2">Uncharacterized protein</fullName>
    </submittedName>
</protein>
<gene>
    <name evidence="2" type="ORF">FLP23_01435</name>
</gene>
<feature type="region of interest" description="Disordered" evidence="1">
    <location>
        <begin position="58"/>
        <end position="85"/>
    </location>
</feature>
<evidence type="ECO:0000313" key="2">
    <source>
        <dbReference type="EMBL" id="QEO08795.1"/>
    </source>
</evidence>
<keyword evidence="3" id="KW-1185">Reference proteome</keyword>
<dbReference type="KEGG" id="lyk:FLP23_01435"/>
<organism evidence="2 3">
    <name type="scientific">Protaetiibacter larvae</name>
    <dbReference type="NCBI Taxonomy" id="2592654"/>
    <lineage>
        <taxon>Bacteria</taxon>
        <taxon>Bacillati</taxon>
        <taxon>Actinomycetota</taxon>
        <taxon>Actinomycetes</taxon>
        <taxon>Micrococcales</taxon>
        <taxon>Microbacteriaceae</taxon>
        <taxon>Protaetiibacter</taxon>
    </lineage>
</organism>
<name>A0A5C1Y6G8_9MICO</name>
<dbReference type="RefSeq" id="WP_149324228.1">
    <property type="nucleotide sequence ID" value="NZ_CP043504.1"/>
</dbReference>
<dbReference type="Proteomes" id="UP000322159">
    <property type="component" value="Chromosome"/>
</dbReference>
<evidence type="ECO:0000256" key="1">
    <source>
        <dbReference type="SAM" id="MobiDB-lite"/>
    </source>
</evidence>
<reference evidence="2 3" key="1">
    <citation type="submission" date="2019-09" db="EMBL/GenBank/DDBJ databases">
        <title>Genome sequencing of strain KACC 19322.</title>
        <authorList>
            <person name="Heo J."/>
            <person name="Kim S.-J."/>
            <person name="Kim J.-S."/>
            <person name="Hong S.-B."/>
            <person name="Kwon S.-W."/>
        </authorList>
    </citation>
    <scope>NUCLEOTIDE SEQUENCE [LARGE SCALE GENOMIC DNA]</scope>
    <source>
        <strain evidence="2 3">KACC 19322</strain>
    </source>
</reference>
<evidence type="ECO:0000313" key="3">
    <source>
        <dbReference type="Proteomes" id="UP000322159"/>
    </source>
</evidence>
<dbReference type="EMBL" id="CP043504">
    <property type="protein sequence ID" value="QEO08795.1"/>
    <property type="molecule type" value="Genomic_DNA"/>
</dbReference>
<proteinExistence type="predicted"/>